<dbReference type="Pfam" id="PF11779">
    <property type="entry name" value="SPT_ssu-like"/>
    <property type="match status" value="1"/>
</dbReference>
<evidence type="ECO:0000256" key="5">
    <source>
        <dbReference type="ARBA" id="ARBA00023136"/>
    </source>
</evidence>
<evidence type="ECO:0000256" key="6">
    <source>
        <dbReference type="SAM" id="Phobius"/>
    </source>
</evidence>
<keyword evidence="2 6" id="KW-0812">Transmembrane</keyword>
<dbReference type="InterPro" id="IPR024512">
    <property type="entry name" value="Ser_palmitoyltrfase_ssu-like"/>
</dbReference>
<evidence type="ECO:0000256" key="2">
    <source>
        <dbReference type="ARBA" id="ARBA00022692"/>
    </source>
</evidence>
<keyword evidence="5 6" id="KW-0472">Membrane</keyword>
<keyword evidence="8" id="KW-1185">Reference proteome</keyword>
<dbReference type="EMBL" id="JAOPGA020001789">
    <property type="protein sequence ID" value="KAL0491325.1"/>
    <property type="molecule type" value="Genomic_DNA"/>
</dbReference>
<protein>
    <submittedName>
        <fullName evidence="7">Serine palmitoyltransferase small subunit</fullName>
    </submittedName>
</protein>
<gene>
    <name evidence="7" type="ORF">AKO1_009862</name>
</gene>
<reference evidence="7 8" key="1">
    <citation type="submission" date="2024-03" db="EMBL/GenBank/DDBJ databases">
        <title>The Acrasis kona genome and developmental transcriptomes reveal deep origins of eukaryotic multicellular pathways.</title>
        <authorList>
            <person name="Sheikh S."/>
            <person name="Fu C.-J."/>
            <person name="Brown M.W."/>
            <person name="Baldauf S.L."/>
        </authorList>
    </citation>
    <scope>NUCLEOTIDE SEQUENCE [LARGE SCALE GENOMIC DNA]</scope>
    <source>
        <strain evidence="7 8">ATCC MYA-3509</strain>
    </source>
</reference>
<organism evidence="7 8">
    <name type="scientific">Acrasis kona</name>
    <dbReference type="NCBI Taxonomy" id="1008807"/>
    <lineage>
        <taxon>Eukaryota</taxon>
        <taxon>Discoba</taxon>
        <taxon>Heterolobosea</taxon>
        <taxon>Tetramitia</taxon>
        <taxon>Eutetramitia</taxon>
        <taxon>Acrasidae</taxon>
        <taxon>Acrasis</taxon>
    </lineage>
</organism>
<proteinExistence type="predicted"/>
<dbReference type="GO" id="GO:0005789">
    <property type="term" value="C:endoplasmic reticulum membrane"/>
    <property type="evidence" value="ECO:0007669"/>
    <property type="project" value="UniProtKB-SubCell"/>
</dbReference>
<evidence type="ECO:0000256" key="4">
    <source>
        <dbReference type="ARBA" id="ARBA00022989"/>
    </source>
</evidence>
<comment type="subcellular location">
    <subcellularLocation>
        <location evidence="1">Endoplasmic reticulum membrane</location>
        <topology evidence="1">Multi-pass membrane protein</topology>
    </subcellularLocation>
</comment>
<evidence type="ECO:0000313" key="7">
    <source>
        <dbReference type="EMBL" id="KAL0491325.1"/>
    </source>
</evidence>
<dbReference type="AlphaFoldDB" id="A0AAW2ZRB0"/>
<evidence type="ECO:0000313" key="8">
    <source>
        <dbReference type="Proteomes" id="UP001431209"/>
    </source>
</evidence>
<feature type="transmembrane region" description="Helical" evidence="6">
    <location>
        <begin position="35"/>
        <end position="53"/>
    </location>
</feature>
<evidence type="ECO:0000256" key="3">
    <source>
        <dbReference type="ARBA" id="ARBA00022824"/>
    </source>
</evidence>
<accession>A0AAW2ZRB0</accession>
<keyword evidence="3" id="KW-0256">Endoplasmic reticulum</keyword>
<dbReference type="Proteomes" id="UP001431209">
    <property type="component" value="Unassembled WGS sequence"/>
</dbReference>
<comment type="caution">
    <text evidence="7">The sequence shown here is derived from an EMBL/GenBank/DDBJ whole genome shotgun (WGS) entry which is preliminary data.</text>
</comment>
<keyword evidence="4 6" id="KW-1133">Transmembrane helix</keyword>
<name>A0AAW2ZRB0_9EUKA</name>
<sequence length="72" mass="8683">MKREEKLSWREWFVRKRYQYNLEVTSNYMLEPWEATIINLFLLFVVILFFVGLSKFTGASSLFNSIYGSLFN</sequence>
<evidence type="ECO:0000256" key="1">
    <source>
        <dbReference type="ARBA" id="ARBA00004477"/>
    </source>
</evidence>